<keyword evidence="2" id="KW-1015">Disulfide bond</keyword>
<organism evidence="5 6">
    <name type="scientific">Allacma fusca</name>
    <dbReference type="NCBI Taxonomy" id="39272"/>
    <lineage>
        <taxon>Eukaryota</taxon>
        <taxon>Metazoa</taxon>
        <taxon>Ecdysozoa</taxon>
        <taxon>Arthropoda</taxon>
        <taxon>Hexapoda</taxon>
        <taxon>Collembola</taxon>
        <taxon>Symphypleona</taxon>
        <taxon>Sminthuridae</taxon>
        <taxon>Allacma</taxon>
    </lineage>
</organism>
<keyword evidence="6" id="KW-1185">Reference proteome</keyword>
<gene>
    <name evidence="5" type="ORF">AFUS01_LOCUS23414</name>
</gene>
<dbReference type="PANTHER" id="PTHR23301:SF0">
    <property type="entry name" value="CHITIN-BINDING TYPE-2 DOMAIN-CONTAINING PROTEIN-RELATED"/>
    <property type="match status" value="1"/>
</dbReference>
<protein>
    <recommendedName>
        <fullName evidence="4">Chitin-binding type-2 domain-containing protein</fullName>
    </recommendedName>
</protein>
<accession>A0A8J2KF11</accession>
<feature type="signal peptide" evidence="3">
    <location>
        <begin position="1"/>
        <end position="32"/>
    </location>
</feature>
<dbReference type="InterPro" id="IPR002557">
    <property type="entry name" value="Chitin-bd_dom"/>
</dbReference>
<dbReference type="GO" id="GO:0008061">
    <property type="term" value="F:chitin binding"/>
    <property type="evidence" value="ECO:0007669"/>
    <property type="project" value="UniProtKB-KW"/>
</dbReference>
<evidence type="ECO:0000259" key="4">
    <source>
        <dbReference type="PROSITE" id="PS50940"/>
    </source>
</evidence>
<dbReference type="Proteomes" id="UP000708208">
    <property type="component" value="Unassembled WGS sequence"/>
</dbReference>
<name>A0A8J2KF11_9HEXA</name>
<dbReference type="OrthoDB" id="7250310at2759"/>
<proteinExistence type="predicted"/>
<keyword evidence="1" id="KW-0147">Chitin-binding</keyword>
<feature type="chain" id="PRO_5035170711" description="Chitin-binding type-2 domain-containing protein" evidence="3">
    <location>
        <begin position="33"/>
        <end position="335"/>
    </location>
</feature>
<evidence type="ECO:0000256" key="1">
    <source>
        <dbReference type="ARBA" id="ARBA00022669"/>
    </source>
</evidence>
<reference evidence="5" key="1">
    <citation type="submission" date="2021-06" db="EMBL/GenBank/DDBJ databases">
        <authorList>
            <person name="Hodson N. C."/>
            <person name="Mongue J. A."/>
            <person name="Jaron S. K."/>
        </authorList>
    </citation>
    <scope>NUCLEOTIDE SEQUENCE</scope>
</reference>
<evidence type="ECO:0000256" key="3">
    <source>
        <dbReference type="SAM" id="SignalP"/>
    </source>
</evidence>
<dbReference type="Pfam" id="PF01607">
    <property type="entry name" value="CBM_14"/>
    <property type="match status" value="2"/>
</dbReference>
<feature type="domain" description="Chitin-binding type-2" evidence="4">
    <location>
        <begin position="98"/>
        <end position="153"/>
    </location>
</feature>
<evidence type="ECO:0000256" key="2">
    <source>
        <dbReference type="ARBA" id="ARBA00023157"/>
    </source>
</evidence>
<feature type="domain" description="Chitin-binding type-2" evidence="4">
    <location>
        <begin position="217"/>
        <end position="272"/>
    </location>
</feature>
<comment type="caution">
    <text evidence="5">The sequence shown here is derived from an EMBL/GenBank/DDBJ whole genome shotgun (WGS) entry which is preliminary data.</text>
</comment>
<dbReference type="PROSITE" id="PS50940">
    <property type="entry name" value="CHIT_BIND_II"/>
    <property type="match status" value="2"/>
</dbReference>
<evidence type="ECO:0000313" key="6">
    <source>
        <dbReference type="Proteomes" id="UP000708208"/>
    </source>
</evidence>
<keyword evidence="3" id="KW-0732">Signal</keyword>
<sequence length="335" mass="37121">MIKGVRIKHLLSSSLWITVLIVRVGCIIEAHASTVDVAMDHTNKDSKEDLSGSLLRQSGVKKKIISSRRLFTSSNLSSSTVKATTAMNELTEDSNPDDDTCSLKADGYFPNYGSDCTSYYFCAAGYQITYVCPPGSRFNENTKKCEEEAKCATKGHKNICNFLPNGYYTNQANNRKYFYCYNNAKVIDLMCDEGKIFDGNKCTFYQEVSPPVKGSTEVSCSGKPNGFYLILNTECTKYYFCIGGSKTELKCENGLVFNGDICVRPNRYKCPPPTHSHENSITHSSNSRSNHTITVSNVSNALRQPETADDKIYLTSESTAESLDSTSMSTTTTMF</sequence>
<dbReference type="EMBL" id="CAJVCH010281885">
    <property type="protein sequence ID" value="CAG7784746.1"/>
    <property type="molecule type" value="Genomic_DNA"/>
</dbReference>
<dbReference type="PANTHER" id="PTHR23301">
    <property type="entry name" value="CHITIN BINDING PERITROPHIN-A"/>
    <property type="match status" value="1"/>
</dbReference>
<dbReference type="AlphaFoldDB" id="A0A8J2KF11"/>
<evidence type="ECO:0000313" key="5">
    <source>
        <dbReference type="EMBL" id="CAG7784746.1"/>
    </source>
</evidence>
<dbReference type="GO" id="GO:0005576">
    <property type="term" value="C:extracellular region"/>
    <property type="evidence" value="ECO:0007669"/>
    <property type="project" value="InterPro"/>
</dbReference>
<dbReference type="InterPro" id="IPR051940">
    <property type="entry name" value="Chitin_bind-dev_reg"/>
</dbReference>
<dbReference type="SMART" id="SM00494">
    <property type="entry name" value="ChtBD2"/>
    <property type="match status" value="3"/>
</dbReference>